<sequence>CRVYSPNPTETVLTKSGYRDWKHAKDKAKGFQQHQSSIDHSKATQAYEEAKMRNARGCPVTASVVSLNNDQKQWLFAVFNVSRFLCANGLAFRGSDESDIDTGDGLFLRAFSQLLFPLEEKWRKIHKNLPKNAKYTSHDIQNEVIEVIASLVKTKIAEDVRKAELFTIMADGTTDKNRKEIQGIVCWYLSSDGNVKERCINVKGIDDRSAKGIFKFIKEALVQFNISVDGLVSQSFDGASVMSGDYGGLQRLISDFCDRNVLYVHCFLHKIHLVVSFLMQNLDEVKEYFDTTAALYKFFKKSAVLESYNGTALKRLIETRWSDHFESTSHVHKNYGDLIQALMVASKNKKLSGEDRAQATGLLSLMEDNEDHVFVFITCMLMDVLKPIDIVVKQLQSPDENLISALHVVNAVKDDIKSKRENNTSNEKVKKMVDDFLESVRITSTDGVQVQRRPTRNTAVPSRFDDFLITDRIPSANNSRTNCQIFVECLDLLDAEFLRRFSEENIALWEAMLALSPSSDNYLDYDALIPLFEYAEHQKGAPVLSSLYKRSLFLLIPIPTYNAPPNNQSQLRACSERFAALKFVGIDSCIILHVNFKAKTTRKNTPSCTMRYLETPHEFFLGAIFSYTNCTRGNGNVMFVTRQQVIREHTLEPNLMNTPWLKRFSQLTSLATHKRTHTGEKPYECNVCKKRFLHSSHLVVHKRTHTGDKPYEYILTLHERTHTGDKPLYTAIFSNILNGILNCRASEHTSSLLRHKRTHNELVAHTRTHTGEKPYECDTTSHKRTHTGEKPYECNVCNKRFSHSSQLACHKRTHTGEKPYE</sequence>
<dbReference type="SMART" id="SM00355">
    <property type="entry name" value="ZnF_C2H2"/>
    <property type="match status" value="2"/>
</dbReference>
<organism evidence="5 6">
    <name type="scientific">Paramuricea clavata</name>
    <name type="common">Red gorgonian</name>
    <name type="synonym">Violescent sea-whip</name>
    <dbReference type="NCBI Taxonomy" id="317549"/>
    <lineage>
        <taxon>Eukaryota</taxon>
        <taxon>Metazoa</taxon>
        <taxon>Cnidaria</taxon>
        <taxon>Anthozoa</taxon>
        <taxon>Octocorallia</taxon>
        <taxon>Malacalcyonacea</taxon>
        <taxon>Plexauridae</taxon>
        <taxon>Paramuricea</taxon>
    </lineage>
</organism>
<accession>A0A6S7LFM3</accession>
<keyword evidence="3" id="KW-0863">Zinc-finger</keyword>
<dbReference type="EMBL" id="CACRXK020017559">
    <property type="protein sequence ID" value="CAB4031349.1"/>
    <property type="molecule type" value="Genomic_DNA"/>
</dbReference>
<keyword evidence="2" id="KW-0677">Repeat</keyword>
<keyword evidence="1" id="KW-0479">Metal-binding</keyword>
<keyword evidence="4" id="KW-0862">Zinc</keyword>
<protein>
    <submittedName>
        <fullName evidence="5">Zinc finger MYM-type 1</fullName>
    </submittedName>
</protein>
<dbReference type="SUPFAM" id="SSF53098">
    <property type="entry name" value="Ribonuclease H-like"/>
    <property type="match status" value="1"/>
</dbReference>
<dbReference type="PANTHER" id="PTHR45749:SF37">
    <property type="entry name" value="OS05G0311600 PROTEIN"/>
    <property type="match status" value="1"/>
</dbReference>
<dbReference type="PANTHER" id="PTHR45749">
    <property type="match status" value="1"/>
</dbReference>
<reference evidence="5" key="1">
    <citation type="submission" date="2020-04" db="EMBL/GenBank/DDBJ databases">
        <authorList>
            <person name="Alioto T."/>
            <person name="Alioto T."/>
            <person name="Gomez Garrido J."/>
        </authorList>
    </citation>
    <scope>NUCLEOTIDE SEQUENCE</scope>
    <source>
        <strain evidence="5">A484AB</strain>
    </source>
</reference>
<dbReference type="PROSITE" id="PS50157">
    <property type="entry name" value="ZINC_FINGER_C2H2_2"/>
    <property type="match status" value="3"/>
</dbReference>
<feature type="non-terminal residue" evidence="5">
    <location>
        <position position="1"/>
    </location>
</feature>
<comment type="caution">
    <text evidence="5">The sequence shown here is derived from an EMBL/GenBank/DDBJ whole genome shotgun (WGS) entry which is preliminary data.</text>
</comment>
<dbReference type="FunFam" id="3.30.160.60:FF:002343">
    <property type="entry name" value="Zinc finger protein 33A"/>
    <property type="match status" value="1"/>
</dbReference>
<dbReference type="AlphaFoldDB" id="A0A6S7LFM3"/>
<evidence type="ECO:0000313" key="6">
    <source>
        <dbReference type="Proteomes" id="UP001152795"/>
    </source>
</evidence>
<name>A0A6S7LFM3_PARCT</name>
<evidence type="ECO:0000256" key="3">
    <source>
        <dbReference type="ARBA" id="ARBA00022771"/>
    </source>
</evidence>
<dbReference type="GO" id="GO:0008270">
    <property type="term" value="F:zinc ion binding"/>
    <property type="evidence" value="ECO:0007669"/>
    <property type="project" value="UniProtKB-KW"/>
</dbReference>
<feature type="non-terminal residue" evidence="5">
    <location>
        <position position="821"/>
    </location>
</feature>
<evidence type="ECO:0000256" key="4">
    <source>
        <dbReference type="ARBA" id="ARBA00022833"/>
    </source>
</evidence>
<dbReference type="InterPro" id="IPR025398">
    <property type="entry name" value="DUF4371"/>
</dbReference>
<dbReference type="FunFam" id="3.30.160.60:FF:000290">
    <property type="entry name" value="Zinc finger protein 697 isoform X1"/>
    <property type="match status" value="1"/>
</dbReference>
<evidence type="ECO:0000313" key="5">
    <source>
        <dbReference type="EMBL" id="CAB4031349.1"/>
    </source>
</evidence>
<gene>
    <name evidence="5" type="ORF">PACLA_8A083519</name>
</gene>
<dbReference type="SUPFAM" id="SSF57667">
    <property type="entry name" value="beta-beta-alpha zinc fingers"/>
    <property type="match status" value="2"/>
</dbReference>
<evidence type="ECO:0000256" key="2">
    <source>
        <dbReference type="ARBA" id="ARBA00022737"/>
    </source>
</evidence>
<keyword evidence="6" id="KW-1185">Reference proteome</keyword>
<dbReference type="Pfam" id="PF14291">
    <property type="entry name" value="DUF4371"/>
    <property type="match status" value="1"/>
</dbReference>
<dbReference type="Proteomes" id="UP001152795">
    <property type="component" value="Unassembled WGS sequence"/>
</dbReference>
<dbReference type="InterPro" id="IPR036236">
    <property type="entry name" value="Znf_C2H2_sf"/>
</dbReference>
<dbReference type="Gene3D" id="3.30.160.60">
    <property type="entry name" value="Classic Zinc Finger"/>
    <property type="match status" value="3"/>
</dbReference>
<proteinExistence type="predicted"/>
<dbReference type="InterPro" id="IPR013087">
    <property type="entry name" value="Znf_C2H2_type"/>
</dbReference>
<evidence type="ECO:0000256" key="1">
    <source>
        <dbReference type="ARBA" id="ARBA00022723"/>
    </source>
</evidence>
<dbReference type="PROSITE" id="PS00028">
    <property type="entry name" value="ZINC_FINGER_C2H2_1"/>
    <property type="match status" value="2"/>
</dbReference>
<dbReference type="InterPro" id="IPR012337">
    <property type="entry name" value="RNaseH-like_sf"/>
</dbReference>